<feature type="transmembrane region" description="Helical" evidence="1">
    <location>
        <begin position="208"/>
        <end position="226"/>
    </location>
</feature>
<dbReference type="RefSeq" id="WP_191802994.1">
    <property type="nucleotide sequence ID" value="NZ_JACSQL010000010.1"/>
</dbReference>
<evidence type="ECO:0000313" key="3">
    <source>
        <dbReference type="EMBL" id="MBD7970192.1"/>
    </source>
</evidence>
<name>A0ABR8T342_9BACL</name>
<keyword evidence="1" id="KW-1133">Transmembrane helix</keyword>
<feature type="transmembrane region" description="Helical" evidence="1">
    <location>
        <begin position="152"/>
        <end position="169"/>
    </location>
</feature>
<dbReference type="PANTHER" id="PTHR19353">
    <property type="entry name" value="FATTY ACID DESATURASE 2"/>
    <property type="match status" value="1"/>
</dbReference>
<proteinExistence type="predicted"/>
<dbReference type="EMBL" id="JACSQL010000010">
    <property type="protein sequence ID" value="MBD7970192.1"/>
    <property type="molecule type" value="Genomic_DNA"/>
</dbReference>
<dbReference type="PANTHER" id="PTHR19353:SF73">
    <property type="entry name" value="FATTY ACID DESATURASE"/>
    <property type="match status" value="1"/>
</dbReference>
<keyword evidence="1" id="KW-0812">Transmembrane</keyword>
<dbReference type="InterPro" id="IPR012171">
    <property type="entry name" value="Fatty_acid_desaturase"/>
</dbReference>
<feature type="transmembrane region" description="Helical" evidence="1">
    <location>
        <begin position="181"/>
        <end position="202"/>
    </location>
</feature>
<organism evidence="3 4">
    <name type="scientific">Paenibacillus gallinarum</name>
    <dbReference type="NCBI Taxonomy" id="2762232"/>
    <lineage>
        <taxon>Bacteria</taxon>
        <taxon>Bacillati</taxon>
        <taxon>Bacillota</taxon>
        <taxon>Bacilli</taxon>
        <taxon>Bacillales</taxon>
        <taxon>Paenibacillaceae</taxon>
        <taxon>Paenibacillus</taxon>
    </lineage>
</organism>
<dbReference type="CDD" id="cd03507">
    <property type="entry name" value="Delta12-FADS-like"/>
    <property type="match status" value="1"/>
</dbReference>
<evidence type="ECO:0000259" key="2">
    <source>
        <dbReference type="Pfam" id="PF00487"/>
    </source>
</evidence>
<feature type="transmembrane region" description="Helical" evidence="1">
    <location>
        <begin position="48"/>
        <end position="72"/>
    </location>
</feature>
<gene>
    <name evidence="3" type="ORF">H9647_19190</name>
</gene>
<comment type="caution">
    <text evidence="3">The sequence shown here is derived from an EMBL/GenBank/DDBJ whole genome shotgun (WGS) entry which is preliminary data.</text>
</comment>
<protein>
    <submittedName>
        <fullName evidence="3">Fatty acid desaturase</fullName>
    </submittedName>
</protein>
<keyword evidence="1" id="KW-0472">Membrane</keyword>
<feature type="domain" description="Fatty acid desaturase" evidence="2">
    <location>
        <begin position="53"/>
        <end position="291"/>
    </location>
</feature>
<dbReference type="InterPro" id="IPR005804">
    <property type="entry name" value="FA_desaturase_dom"/>
</dbReference>
<sequence>MSGSFKSQLKKEVAPFEKTELKSSIIQMINTLVPLFLLWYLAFESLSVSYFITLPLCLIAAGFVIRAFIIFHDCCHGSFFKSRKANDIVGTLVGVISLTPYMQWKYSHSMHHATSGNLDKRGTGDIWMMTTEEYQSSKWMTKLYYRLYRNPIILFGVGPIAVFLIQYRFNRKNVKRKERMNTYLTNLLIVAVYAALCLTVGWEAFLMIQIPIFYFASMLGIWLFYVQHTFEDSYFENEEDWSYVQAAVEGSSYYKLPKVLQWITGNIGFHHVHHLSPRVPNYHLEEAHNATPPLHKATTITVATSLKAMRFRLWDEESKRFVTFREYKKVLHEQKLELNKKESRKDKVSASAPVS</sequence>
<evidence type="ECO:0000313" key="4">
    <source>
        <dbReference type="Proteomes" id="UP000608071"/>
    </source>
</evidence>
<reference evidence="3 4" key="1">
    <citation type="submission" date="2020-08" db="EMBL/GenBank/DDBJ databases">
        <title>A Genomic Blueprint of the Chicken Gut Microbiome.</title>
        <authorList>
            <person name="Gilroy R."/>
            <person name="Ravi A."/>
            <person name="Getino M."/>
            <person name="Pursley I."/>
            <person name="Horton D.L."/>
            <person name="Alikhan N.-F."/>
            <person name="Baker D."/>
            <person name="Gharbi K."/>
            <person name="Hall N."/>
            <person name="Watson M."/>
            <person name="Adriaenssens E.M."/>
            <person name="Foster-Nyarko E."/>
            <person name="Jarju S."/>
            <person name="Secka A."/>
            <person name="Antonio M."/>
            <person name="Oren A."/>
            <person name="Chaudhuri R."/>
            <person name="La Ragione R.M."/>
            <person name="Hildebrand F."/>
            <person name="Pallen M.J."/>
        </authorList>
    </citation>
    <scope>NUCLEOTIDE SEQUENCE [LARGE SCALE GENOMIC DNA]</scope>
    <source>
        <strain evidence="3 4">Sa2BVA9</strain>
    </source>
</reference>
<evidence type="ECO:0000256" key="1">
    <source>
        <dbReference type="SAM" id="Phobius"/>
    </source>
</evidence>
<dbReference type="Proteomes" id="UP000608071">
    <property type="component" value="Unassembled WGS sequence"/>
</dbReference>
<dbReference type="Pfam" id="PF00487">
    <property type="entry name" value="FA_desaturase"/>
    <property type="match status" value="1"/>
</dbReference>
<accession>A0ABR8T342</accession>
<keyword evidence="4" id="KW-1185">Reference proteome</keyword>
<feature type="transmembrane region" description="Helical" evidence="1">
    <location>
        <begin position="21"/>
        <end position="42"/>
    </location>
</feature>